<evidence type="ECO:0000313" key="1">
    <source>
        <dbReference type="EMBL" id="GAI71123.1"/>
    </source>
</evidence>
<proteinExistence type="predicted"/>
<dbReference type="AlphaFoldDB" id="X1QSA3"/>
<reference evidence="1" key="1">
    <citation type="journal article" date="2014" name="Front. Microbiol.">
        <title>High frequency of phylogenetically diverse reductive dehalogenase-homologous genes in deep subseafloor sedimentary metagenomes.</title>
        <authorList>
            <person name="Kawai M."/>
            <person name="Futagami T."/>
            <person name="Toyoda A."/>
            <person name="Takaki Y."/>
            <person name="Nishi S."/>
            <person name="Hori S."/>
            <person name="Arai W."/>
            <person name="Tsubouchi T."/>
            <person name="Morono Y."/>
            <person name="Uchiyama I."/>
            <person name="Ito T."/>
            <person name="Fujiyama A."/>
            <person name="Inagaki F."/>
            <person name="Takami H."/>
        </authorList>
    </citation>
    <scope>NUCLEOTIDE SEQUENCE</scope>
    <source>
        <strain evidence="1">Expedition CK06-06</strain>
    </source>
</reference>
<organism evidence="1">
    <name type="scientific">marine sediment metagenome</name>
    <dbReference type="NCBI Taxonomy" id="412755"/>
    <lineage>
        <taxon>unclassified sequences</taxon>
        <taxon>metagenomes</taxon>
        <taxon>ecological metagenomes</taxon>
    </lineage>
</organism>
<comment type="caution">
    <text evidence="1">The sequence shown here is derived from an EMBL/GenBank/DDBJ whole genome shotgun (WGS) entry which is preliminary data.</text>
</comment>
<dbReference type="EMBL" id="BARW01002415">
    <property type="protein sequence ID" value="GAI71123.1"/>
    <property type="molecule type" value="Genomic_DNA"/>
</dbReference>
<sequence length="74" mass="8254">GVEWSNETLKAIYEAIVTGTYSAVTNRTVGTKTLTIANTEYALLELNGEATNIAYKGRLKIRLPQGYRNNKIYN</sequence>
<feature type="non-terminal residue" evidence="1">
    <location>
        <position position="1"/>
    </location>
</feature>
<protein>
    <submittedName>
        <fullName evidence="1">Uncharacterized protein</fullName>
    </submittedName>
</protein>
<name>X1QSA3_9ZZZZ</name>
<gene>
    <name evidence="1" type="ORF">S12H4_06758</name>
</gene>
<accession>X1QSA3</accession>